<sequence length="716" mass="79041">MAFLLLPALLVAQKKSGKEKPPTKKEMEAAMKEAKGMMDEMMKEMSPEDKKMMDNLGIKMPDMNKAVKNMPAISDKKLAKAWEDDKLIVPKKDAVRIAAIAKGVNAAQISAYVKAIQTKLSAALEANTVMLADKVYSKIKAKTKNGEDADAMASAFWTSGHPELAVYLLGKVCTDYPAQYNALSNYTAALTMLNGEHLAIPILEYLHKSFPKNTTVMNNLGQAWFGLGELQKAENYLDSVTDVYVHHPQATLTQAAIEESKGNTKKAAELVKKSIKHAYTREKEEKLAKLGEKISSINLRVPFKPSSDPLGLGNTKRPDYPNSIAEINALLPMWEQFNNGIATAIAKAEKELADETALYAKYISTTTGKVMSAIQQTINTGVVTPINMEPLHARKAGLQVQQLEKYYAAKMKKLTESYMKLQTDLTAIRKNKKIPPPEAPCTAHRDAINAMLKELNTRKKEYDEEALTLFKHYANDFAYWAQYTSLDIHSFKIIELQFQLFWLQKNRELQPLDMQDYKNAYADCEEKAEAKPGKLAEFDDVACNYKAEVDLGYVTYKFNCSHSSMTIEFNDNAITFKHLGNTYIGSTVKIKSGASAKGKLGPLEIKGAIGSDFTYELDENNELKDWKGTANASVEGSAGVDEEPISGELTVKQEFELEMSKKAGVGDFTATSSATVKAGIGKQELEAGIQKQISLISGHGSVTGTGIAKGIIIRQW</sequence>
<organism evidence="2 3">
    <name type="scientific">Pedobacter ginsenosidimutans</name>
    <dbReference type="NCBI Taxonomy" id="687842"/>
    <lineage>
        <taxon>Bacteria</taxon>
        <taxon>Pseudomonadati</taxon>
        <taxon>Bacteroidota</taxon>
        <taxon>Sphingobacteriia</taxon>
        <taxon>Sphingobacteriales</taxon>
        <taxon>Sphingobacteriaceae</taxon>
        <taxon>Pedobacter</taxon>
    </lineage>
</organism>
<evidence type="ECO:0000313" key="3">
    <source>
        <dbReference type="Proteomes" id="UP000051950"/>
    </source>
</evidence>
<accession>A0A0T5VNS2</accession>
<dbReference type="OrthoDB" id="637176at2"/>
<dbReference type="SUPFAM" id="SSF48452">
    <property type="entry name" value="TPR-like"/>
    <property type="match status" value="1"/>
</dbReference>
<comment type="caution">
    <text evidence="2">The sequence shown here is derived from an EMBL/GenBank/DDBJ whole genome shotgun (WGS) entry which is preliminary data.</text>
</comment>
<name>A0A0T5VNS2_9SPHI</name>
<dbReference type="AlphaFoldDB" id="A0A0T5VNS2"/>
<evidence type="ECO:0000313" key="2">
    <source>
        <dbReference type="EMBL" id="KRT15489.1"/>
    </source>
</evidence>
<gene>
    <name evidence="2" type="ORF">ASU31_14155</name>
</gene>
<dbReference type="STRING" id="687842.ASU31_14155"/>
<reference evidence="2 3" key="1">
    <citation type="submission" date="2015-11" db="EMBL/GenBank/DDBJ databases">
        <title>Sequence of Pedobacter ginsenosidimutans.</title>
        <authorList>
            <person name="Carson E."/>
            <person name="Keyser V."/>
            <person name="Newman J."/>
            <person name="Miller J."/>
        </authorList>
    </citation>
    <scope>NUCLEOTIDE SEQUENCE [LARGE SCALE GENOMIC DNA]</scope>
    <source>
        <strain evidence="2 3">KACC 14530</strain>
    </source>
</reference>
<dbReference type="InterPro" id="IPR011990">
    <property type="entry name" value="TPR-like_helical_dom_sf"/>
</dbReference>
<protein>
    <submittedName>
        <fullName evidence="2">Uncharacterized protein</fullName>
    </submittedName>
</protein>
<feature type="coiled-coil region" evidence="1">
    <location>
        <begin position="411"/>
        <end position="465"/>
    </location>
</feature>
<keyword evidence="3" id="KW-1185">Reference proteome</keyword>
<evidence type="ECO:0000256" key="1">
    <source>
        <dbReference type="SAM" id="Coils"/>
    </source>
</evidence>
<dbReference type="Gene3D" id="1.25.40.10">
    <property type="entry name" value="Tetratricopeptide repeat domain"/>
    <property type="match status" value="1"/>
</dbReference>
<dbReference type="RefSeq" id="WP_057932938.1">
    <property type="nucleotide sequence ID" value="NZ_LMZQ01000009.1"/>
</dbReference>
<dbReference type="EMBL" id="LMZQ01000009">
    <property type="protein sequence ID" value="KRT15489.1"/>
    <property type="molecule type" value="Genomic_DNA"/>
</dbReference>
<keyword evidence="1" id="KW-0175">Coiled coil</keyword>
<dbReference type="Proteomes" id="UP000051950">
    <property type="component" value="Unassembled WGS sequence"/>
</dbReference>
<proteinExistence type="predicted"/>